<dbReference type="InterPro" id="IPR010982">
    <property type="entry name" value="Lambda_DNA-bd_dom_sf"/>
</dbReference>
<sequence length="113" mass="12679">MAKDPLEIEFGKIVALRRKAEGWSRGDLAEKSGFIVQTIGKIERAETSLTTNNINALAKAFKVHPAYLFKIDANDPMLSPLASALVNLILELSTDEIRHLTAFLRTNQKRMRQ</sequence>
<comment type="caution">
    <text evidence="2">The sequence shown here is derived from an EMBL/GenBank/DDBJ whole genome shotgun (WGS) entry which is preliminary data.</text>
</comment>
<dbReference type="RefSeq" id="WP_189486150.1">
    <property type="nucleotide sequence ID" value="NZ_BMZB01000002.1"/>
</dbReference>
<dbReference type="InterPro" id="IPR001387">
    <property type="entry name" value="Cro/C1-type_HTH"/>
</dbReference>
<evidence type="ECO:0000313" key="3">
    <source>
        <dbReference type="Proteomes" id="UP000662572"/>
    </source>
</evidence>
<proteinExistence type="predicted"/>
<reference evidence="2" key="2">
    <citation type="submission" date="2020-09" db="EMBL/GenBank/DDBJ databases">
        <authorList>
            <person name="Sun Q."/>
            <person name="Kim S."/>
        </authorList>
    </citation>
    <scope>NUCLEOTIDE SEQUENCE</scope>
    <source>
        <strain evidence="2">KCTC 32296</strain>
    </source>
</reference>
<dbReference type="SMART" id="SM00530">
    <property type="entry name" value="HTH_XRE"/>
    <property type="match status" value="1"/>
</dbReference>
<dbReference type="PROSITE" id="PS50943">
    <property type="entry name" value="HTH_CROC1"/>
    <property type="match status" value="1"/>
</dbReference>
<dbReference type="EMBL" id="BMZB01000002">
    <property type="protein sequence ID" value="GGZ32390.1"/>
    <property type="molecule type" value="Genomic_DNA"/>
</dbReference>
<dbReference type="CDD" id="cd00093">
    <property type="entry name" value="HTH_XRE"/>
    <property type="match status" value="1"/>
</dbReference>
<feature type="domain" description="HTH cro/C1-type" evidence="1">
    <location>
        <begin position="14"/>
        <end position="68"/>
    </location>
</feature>
<keyword evidence="3" id="KW-1185">Reference proteome</keyword>
<accession>A0A918Q558</accession>
<dbReference type="SUPFAM" id="SSF47413">
    <property type="entry name" value="lambda repressor-like DNA-binding domains"/>
    <property type="match status" value="1"/>
</dbReference>
<dbReference type="Gene3D" id="1.10.260.40">
    <property type="entry name" value="lambda repressor-like DNA-binding domains"/>
    <property type="match status" value="1"/>
</dbReference>
<dbReference type="Proteomes" id="UP000662572">
    <property type="component" value="Unassembled WGS sequence"/>
</dbReference>
<dbReference type="AlphaFoldDB" id="A0A918Q558"/>
<gene>
    <name evidence="2" type="ORF">GCM10011273_18160</name>
</gene>
<protein>
    <recommendedName>
        <fullName evidence="1">HTH cro/C1-type domain-containing protein</fullName>
    </recommendedName>
</protein>
<evidence type="ECO:0000313" key="2">
    <source>
        <dbReference type="EMBL" id="GGZ32390.1"/>
    </source>
</evidence>
<dbReference type="GO" id="GO:0003677">
    <property type="term" value="F:DNA binding"/>
    <property type="evidence" value="ECO:0007669"/>
    <property type="project" value="InterPro"/>
</dbReference>
<organism evidence="2 3">
    <name type="scientific">Asticcacaulis endophyticus</name>
    <dbReference type="NCBI Taxonomy" id="1395890"/>
    <lineage>
        <taxon>Bacteria</taxon>
        <taxon>Pseudomonadati</taxon>
        <taxon>Pseudomonadota</taxon>
        <taxon>Alphaproteobacteria</taxon>
        <taxon>Caulobacterales</taxon>
        <taxon>Caulobacteraceae</taxon>
        <taxon>Asticcacaulis</taxon>
    </lineage>
</organism>
<dbReference type="Pfam" id="PF01381">
    <property type="entry name" value="HTH_3"/>
    <property type="match status" value="1"/>
</dbReference>
<evidence type="ECO:0000259" key="1">
    <source>
        <dbReference type="PROSITE" id="PS50943"/>
    </source>
</evidence>
<reference evidence="2" key="1">
    <citation type="journal article" date="2014" name="Int. J. Syst. Evol. Microbiol.">
        <title>Complete genome sequence of Corynebacterium casei LMG S-19264T (=DSM 44701T), isolated from a smear-ripened cheese.</title>
        <authorList>
            <consortium name="US DOE Joint Genome Institute (JGI-PGF)"/>
            <person name="Walter F."/>
            <person name="Albersmeier A."/>
            <person name="Kalinowski J."/>
            <person name="Ruckert C."/>
        </authorList>
    </citation>
    <scope>NUCLEOTIDE SEQUENCE</scope>
    <source>
        <strain evidence="2">KCTC 32296</strain>
    </source>
</reference>
<name>A0A918Q558_9CAUL</name>